<accession>A0A7J0GPT9</accession>
<reference evidence="1 2" key="1">
    <citation type="submission" date="2019-07" db="EMBL/GenBank/DDBJ databases">
        <title>De Novo Assembly of kiwifruit Actinidia rufa.</title>
        <authorList>
            <person name="Sugita-Konishi S."/>
            <person name="Sato K."/>
            <person name="Mori E."/>
            <person name="Abe Y."/>
            <person name="Kisaki G."/>
            <person name="Hamano K."/>
            <person name="Suezawa K."/>
            <person name="Otani M."/>
            <person name="Fukuda T."/>
            <person name="Manabe T."/>
            <person name="Gomi K."/>
            <person name="Tabuchi M."/>
            <person name="Akimitsu K."/>
            <person name="Kataoka I."/>
        </authorList>
    </citation>
    <scope>NUCLEOTIDE SEQUENCE [LARGE SCALE GENOMIC DNA]</scope>
    <source>
        <strain evidence="2">cv. Fuchu</strain>
    </source>
</reference>
<keyword evidence="2" id="KW-1185">Reference proteome</keyword>
<comment type="caution">
    <text evidence="1">The sequence shown here is derived from an EMBL/GenBank/DDBJ whole genome shotgun (WGS) entry which is preliminary data.</text>
</comment>
<organism evidence="1 2">
    <name type="scientific">Actinidia rufa</name>
    <dbReference type="NCBI Taxonomy" id="165716"/>
    <lineage>
        <taxon>Eukaryota</taxon>
        <taxon>Viridiplantae</taxon>
        <taxon>Streptophyta</taxon>
        <taxon>Embryophyta</taxon>
        <taxon>Tracheophyta</taxon>
        <taxon>Spermatophyta</taxon>
        <taxon>Magnoliopsida</taxon>
        <taxon>eudicotyledons</taxon>
        <taxon>Gunneridae</taxon>
        <taxon>Pentapetalae</taxon>
        <taxon>asterids</taxon>
        <taxon>Ericales</taxon>
        <taxon>Actinidiaceae</taxon>
        <taxon>Actinidia</taxon>
    </lineage>
</organism>
<name>A0A7J0GPT9_9ERIC</name>
<evidence type="ECO:0000313" key="2">
    <source>
        <dbReference type="Proteomes" id="UP000585474"/>
    </source>
</evidence>
<sequence>MKEFGTSVTLLQGFSLGQLGAEAGLSLNQLKSTGSELRDLALNVKHLLNCRGTTVAFPKVPLLLPRLEQLYVRVVNQLHEIVMLSPHIEKFKRSGSPVIVPKNGYCARGVGNAAQYPFSSHEVWSLPSNPMLVD</sequence>
<gene>
    <name evidence="1" type="ORF">Acr_23g0011880</name>
</gene>
<evidence type="ECO:0000313" key="1">
    <source>
        <dbReference type="EMBL" id="GFZ12803.1"/>
    </source>
</evidence>
<dbReference type="Proteomes" id="UP000585474">
    <property type="component" value="Unassembled WGS sequence"/>
</dbReference>
<dbReference type="AlphaFoldDB" id="A0A7J0GPT9"/>
<protein>
    <submittedName>
        <fullName evidence="1">Uncharacterized protein</fullName>
    </submittedName>
</protein>
<proteinExistence type="predicted"/>
<dbReference type="EMBL" id="BJWL01000023">
    <property type="protein sequence ID" value="GFZ12803.1"/>
    <property type="molecule type" value="Genomic_DNA"/>
</dbReference>